<evidence type="ECO:0000313" key="1">
    <source>
        <dbReference type="EMBL" id="ASB87374.1"/>
    </source>
</evidence>
<sequence>MLDNMIKVLQILFYVASIAWIAQQSHDAKKNNKKD</sequence>
<evidence type="ECO:0000313" key="2">
    <source>
        <dbReference type="Proteomes" id="UP000196877"/>
    </source>
</evidence>
<dbReference type="Proteomes" id="UP000196877">
    <property type="component" value="Chromosome"/>
</dbReference>
<accession>A0ABM6LDM4</accession>
<reference evidence="1 2" key="1">
    <citation type="submission" date="2017-06" db="EMBL/GenBank/DDBJ databases">
        <title>Genome sequence of Bacillus sonorensis strain SRCM101395.</title>
        <authorList>
            <person name="Cho S.H."/>
        </authorList>
    </citation>
    <scope>NUCLEOTIDE SEQUENCE [LARGE SCALE GENOMIC DNA]</scope>
    <source>
        <strain evidence="1 2">SRCM101395</strain>
    </source>
</reference>
<name>A0ABM6LDM4_9BACI</name>
<protein>
    <submittedName>
        <fullName evidence="1">Uncharacterized protein</fullName>
    </submittedName>
</protein>
<keyword evidence="2" id="KW-1185">Reference proteome</keyword>
<proteinExistence type="predicted"/>
<gene>
    <name evidence="1" type="ORF">S101395_00820</name>
</gene>
<organism evidence="1 2">
    <name type="scientific">Bacillus sonorensis</name>
    <dbReference type="NCBI Taxonomy" id="119858"/>
    <lineage>
        <taxon>Bacteria</taxon>
        <taxon>Bacillati</taxon>
        <taxon>Bacillota</taxon>
        <taxon>Bacilli</taxon>
        <taxon>Bacillales</taxon>
        <taxon>Bacillaceae</taxon>
        <taxon>Bacillus</taxon>
    </lineage>
</organism>
<dbReference type="EMBL" id="CP021920">
    <property type="protein sequence ID" value="ASB87374.1"/>
    <property type="molecule type" value="Genomic_DNA"/>
</dbReference>